<dbReference type="GO" id="GO:0019843">
    <property type="term" value="F:rRNA binding"/>
    <property type="evidence" value="ECO:0007669"/>
    <property type="project" value="Ensembl"/>
</dbReference>
<organism evidence="4 5">
    <name type="scientific">Monodelphis domestica</name>
    <name type="common">Gray short-tailed opossum</name>
    <dbReference type="NCBI Taxonomy" id="13616"/>
    <lineage>
        <taxon>Eukaryota</taxon>
        <taxon>Metazoa</taxon>
        <taxon>Chordata</taxon>
        <taxon>Craniata</taxon>
        <taxon>Vertebrata</taxon>
        <taxon>Euteleostomi</taxon>
        <taxon>Mammalia</taxon>
        <taxon>Metatheria</taxon>
        <taxon>Didelphimorphia</taxon>
        <taxon>Didelphidae</taxon>
        <taxon>Monodelphis</taxon>
    </lineage>
</organism>
<accession>A0A5F8GT62</accession>
<dbReference type="Ensembl" id="ENSMODT00000070978.1">
    <property type="protein sequence ID" value="ENSMODP00000050657.1"/>
    <property type="gene ID" value="ENSMODG00000042277.1"/>
</dbReference>
<proteinExistence type="predicted"/>
<dbReference type="Pfam" id="PF08373">
    <property type="entry name" value="RAP"/>
    <property type="match status" value="1"/>
</dbReference>
<dbReference type="FunCoup" id="A0A5F8GT62">
    <property type="interactions" value="589"/>
</dbReference>
<comment type="subcellular location">
    <subcellularLocation>
        <location evidence="1">Mitochondrion</location>
    </subcellularLocation>
</comment>
<dbReference type="InterPro" id="IPR010622">
    <property type="entry name" value="FAST_Leu-rich"/>
</dbReference>
<keyword evidence="2" id="KW-0496">Mitochondrion</keyword>
<dbReference type="PANTHER" id="PTHR21228:SF70">
    <property type="entry name" value="FAST KINASE DOMAIN-CONTAINING PROTEIN 5, MITOCHONDRIAL"/>
    <property type="match status" value="1"/>
</dbReference>
<evidence type="ECO:0000256" key="1">
    <source>
        <dbReference type="ARBA" id="ARBA00004173"/>
    </source>
</evidence>
<dbReference type="AlphaFoldDB" id="A0A5F8GT62"/>
<evidence type="ECO:0000259" key="3">
    <source>
        <dbReference type="PROSITE" id="PS51286"/>
    </source>
</evidence>
<dbReference type="InterPro" id="IPR013584">
    <property type="entry name" value="RAP"/>
</dbReference>
<evidence type="ECO:0000256" key="2">
    <source>
        <dbReference type="ARBA" id="ARBA00023128"/>
    </source>
</evidence>
<name>A0A5F8GT62_MONDO</name>
<dbReference type="GeneTree" id="ENSGT01030000234607"/>
<reference evidence="4" key="3">
    <citation type="submission" date="2025-09" db="UniProtKB">
        <authorList>
            <consortium name="Ensembl"/>
        </authorList>
    </citation>
    <scope>IDENTIFICATION</scope>
</reference>
<keyword evidence="5" id="KW-1185">Reference proteome</keyword>
<sequence length="807" mass="92227">MATVIICRRFPSKICRISISTTAKNQTKDKWPTHTPQDCVQNPEESNIKPKASATLKLLTPPGYQVLYNPFAYTGAKRVAYSSTRHGEQGPPEKDSTNDAEKQIHNTYCVPSSRIMPRTKNAFLDLETSEPSVPQPSVVVYPGRLEVRKDNDQEVDVETFDSFEDPRVFLKLRPEYQHHSYNTSEVRQVLSIKEGELILHKVTVLQSNLQSKTITDYFGKLSSLPLEQHSALLSNIKFTMLCRLSLNNIKLFDTWDLIGILKAFVRLKIPHSHPILAKYEGEFCRRVWDMNLNELLLVADLWRCLGYSVPCFLKIFYSYLNLHWKDLSLSQLIHLIYIIGEGRQVPQDLMQKLESLVLKYLDSLSLEEAGIVCLGFFKSSSSLSEYVMRKIGDKVCAQMEHLSNYALVNILKMFRFTHVDHLDFMKQFGQIAPQRIPSMGVQGVMHLTLACSALRFLDEKFMNAVAASLPPRMVYCRSKDVAKILWSFGTLNYEPPNAEDFYFSLIGEIHRKMPEFSKFPDHLFTSLLGLAFTKRFPLDLLDFALSPEFVRLAQKRSKFELTKELFTLDGSVGIECPDYKGNRLNAELRQEGAEIVWNLARQDMTSKPEFLEAFSLLQIILGGPQYIKHHMILPHTRSSDLEVHLDVNNKPLPFNQEVILTDMTDTHLKHMGVSLTDDLMARLLKGKSSRHHQAKAEANEKPGGVEKKLLPLVGSLPSVGTPEATSLCSLTDPQAGVSKLAIQVTNRNQYCFGSRHLLGLHSMKRRQLKRMGYTVVELAFWEWFPLFRRTRSEKLSYLHEKVFNSGF</sequence>
<dbReference type="GO" id="GO:0003723">
    <property type="term" value="F:RNA binding"/>
    <property type="evidence" value="ECO:0000318"/>
    <property type="project" value="GO_Central"/>
</dbReference>
<dbReference type="GO" id="GO:0035770">
    <property type="term" value="C:ribonucleoprotein granule"/>
    <property type="evidence" value="ECO:0000318"/>
    <property type="project" value="GO_Central"/>
</dbReference>
<gene>
    <name evidence="4" type="primary">FASTKD5</name>
</gene>
<dbReference type="InParanoid" id="A0A5F8GT62"/>
<dbReference type="KEGG" id="mdo:100026737"/>
<dbReference type="PANTHER" id="PTHR21228">
    <property type="entry name" value="FAST LEU-RICH DOMAIN-CONTAINING"/>
    <property type="match status" value="1"/>
</dbReference>
<dbReference type="CTD" id="60493"/>
<feature type="domain" description="RAP" evidence="3">
    <location>
        <begin position="740"/>
        <end position="800"/>
    </location>
</feature>
<dbReference type="SMART" id="SM00952">
    <property type="entry name" value="RAP"/>
    <property type="match status" value="1"/>
</dbReference>
<reference evidence="4 5" key="1">
    <citation type="journal article" date="2007" name="Nature">
        <title>Genome of the marsupial Monodelphis domestica reveals innovation in non-coding sequences.</title>
        <authorList>
            <person name="Mikkelsen T.S."/>
            <person name="Wakefield M.J."/>
            <person name="Aken B."/>
            <person name="Amemiya C.T."/>
            <person name="Chang J.L."/>
            <person name="Duke S."/>
            <person name="Garber M."/>
            <person name="Gentles A.J."/>
            <person name="Goodstadt L."/>
            <person name="Heger A."/>
            <person name="Jurka J."/>
            <person name="Kamal M."/>
            <person name="Mauceli E."/>
            <person name="Searle S.M."/>
            <person name="Sharpe T."/>
            <person name="Baker M.L."/>
            <person name="Batzer M.A."/>
            <person name="Benos P.V."/>
            <person name="Belov K."/>
            <person name="Clamp M."/>
            <person name="Cook A."/>
            <person name="Cuff J."/>
            <person name="Das R."/>
            <person name="Davidow L."/>
            <person name="Deakin J.E."/>
            <person name="Fazzari M.J."/>
            <person name="Glass J.L."/>
            <person name="Grabherr M."/>
            <person name="Greally J.M."/>
            <person name="Gu W."/>
            <person name="Hore T.A."/>
            <person name="Huttley G.A."/>
            <person name="Kleber M."/>
            <person name="Jirtle R.L."/>
            <person name="Koina E."/>
            <person name="Lee J.T."/>
            <person name="Mahony S."/>
            <person name="Marra M.A."/>
            <person name="Miller R.D."/>
            <person name="Nicholls R.D."/>
            <person name="Oda M."/>
            <person name="Papenfuss A.T."/>
            <person name="Parra Z.E."/>
            <person name="Pollock D.D."/>
            <person name="Ray D.A."/>
            <person name="Schein J.E."/>
            <person name="Speed T.P."/>
            <person name="Thompson K."/>
            <person name="VandeBerg J.L."/>
            <person name="Wade C.M."/>
            <person name="Walker J.A."/>
            <person name="Waters P.D."/>
            <person name="Webber C."/>
            <person name="Weidman J.R."/>
            <person name="Xie X."/>
            <person name="Zody M.C."/>
            <person name="Baldwin J."/>
            <person name="Abdouelleil A."/>
            <person name="Abdulkadir J."/>
            <person name="Abebe A."/>
            <person name="Abera B."/>
            <person name="Abreu J."/>
            <person name="Acer S.C."/>
            <person name="Aftuck L."/>
            <person name="Alexander A."/>
            <person name="An P."/>
            <person name="Anderson E."/>
            <person name="Anderson S."/>
            <person name="Arachi H."/>
            <person name="Azer M."/>
            <person name="Bachantsang P."/>
            <person name="Barry A."/>
            <person name="Bayul T."/>
            <person name="Berlin A."/>
            <person name="Bessette D."/>
            <person name="Bloom T."/>
            <person name="Bloom T."/>
            <person name="Boguslavskiy L."/>
            <person name="Bonnet C."/>
            <person name="Boukhgalter B."/>
            <person name="Bourzgui I."/>
            <person name="Brown A."/>
            <person name="Cahill P."/>
            <person name="Channer S."/>
            <person name="Cheshatsang Y."/>
            <person name="Chuda L."/>
            <person name="Citroen M."/>
            <person name="Collymore A."/>
            <person name="Cooke P."/>
            <person name="Costello M."/>
            <person name="D'Aco K."/>
            <person name="Daza R."/>
            <person name="De Haan G."/>
            <person name="DeGray S."/>
            <person name="DeMaso C."/>
            <person name="Dhargay N."/>
            <person name="Dooley K."/>
            <person name="Dooley E."/>
            <person name="Doricent M."/>
            <person name="Dorje P."/>
            <person name="Dorjee K."/>
            <person name="Dupes A."/>
            <person name="Elong R."/>
            <person name="Falk J."/>
            <person name="Farina A."/>
            <person name="Faro S."/>
            <person name="Ferguson D."/>
            <person name="Fisher S."/>
            <person name="Foley C.D."/>
            <person name="Franke A."/>
            <person name="Friedrich D."/>
            <person name="Gadbois L."/>
            <person name="Gearin G."/>
            <person name="Gearin C.R."/>
            <person name="Giannoukos G."/>
            <person name="Goode T."/>
            <person name="Graham J."/>
            <person name="Grandbois E."/>
            <person name="Grewal S."/>
            <person name="Gyaltsen K."/>
            <person name="Hafez N."/>
            <person name="Hagos B."/>
            <person name="Hall J."/>
            <person name="Henson C."/>
            <person name="Hollinger A."/>
            <person name="Honan T."/>
            <person name="Huard M.D."/>
            <person name="Hughes L."/>
            <person name="Hurhula B."/>
            <person name="Husby M.E."/>
            <person name="Kamat A."/>
            <person name="Kanga B."/>
            <person name="Kashin S."/>
            <person name="Khazanovich D."/>
            <person name="Kisner P."/>
            <person name="Lance K."/>
            <person name="Lara M."/>
            <person name="Lee W."/>
            <person name="Lennon N."/>
            <person name="Letendre F."/>
            <person name="LeVine R."/>
            <person name="Lipovsky A."/>
            <person name="Liu X."/>
            <person name="Liu J."/>
            <person name="Liu S."/>
            <person name="Lokyitsang T."/>
            <person name="Lokyitsang Y."/>
            <person name="Lubonja R."/>
            <person name="Lui A."/>
            <person name="MacDonald P."/>
            <person name="Magnisalis V."/>
            <person name="Maru K."/>
            <person name="Matthews C."/>
            <person name="McCusker W."/>
            <person name="McDonough S."/>
            <person name="Mehta T."/>
            <person name="Meldrim J."/>
            <person name="Meneus L."/>
            <person name="Mihai O."/>
            <person name="Mihalev A."/>
            <person name="Mihova T."/>
            <person name="Mittelman R."/>
            <person name="Mlenga V."/>
            <person name="Montmayeur A."/>
            <person name="Mulrain L."/>
            <person name="Navidi A."/>
            <person name="Naylor J."/>
            <person name="Negash T."/>
            <person name="Nguyen T."/>
            <person name="Nguyen N."/>
            <person name="Nicol R."/>
            <person name="Norbu C."/>
            <person name="Norbu N."/>
            <person name="Novod N."/>
            <person name="O'Neill B."/>
            <person name="Osman S."/>
            <person name="Markiewicz E."/>
            <person name="Oyono O.L."/>
            <person name="Patti C."/>
            <person name="Phunkhang P."/>
            <person name="Pierre F."/>
            <person name="Priest M."/>
            <person name="Raghuraman S."/>
            <person name="Rege F."/>
            <person name="Reyes R."/>
            <person name="Rise C."/>
            <person name="Rogov P."/>
            <person name="Ross K."/>
            <person name="Ryan E."/>
            <person name="Settipalli S."/>
            <person name="Shea T."/>
            <person name="Sherpa N."/>
            <person name="Shi L."/>
            <person name="Shih D."/>
            <person name="Sparrow T."/>
            <person name="Spaulding J."/>
            <person name="Stalker J."/>
            <person name="Stange-Thomann N."/>
            <person name="Stavropoulos S."/>
            <person name="Stone C."/>
            <person name="Strader C."/>
            <person name="Tesfaye S."/>
            <person name="Thomson T."/>
            <person name="Thoulutsang Y."/>
            <person name="Thoulutsang D."/>
            <person name="Topham K."/>
            <person name="Topping I."/>
            <person name="Tsamla T."/>
            <person name="Vassiliev H."/>
            <person name="Vo A."/>
            <person name="Wangchuk T."/>
            <person name="Wangdi T."/>
            <person name="Weiand M."/>
            <person name="Wilkinson J."/>
            <person name="Wilson A."/>
            <person name="Yadav S."/>
            <person name="Young G."/>
            <person name="Yu Q."/>
            <person name="Zembek L."/>
            <person name="Zhong D."/>
            <person name="Zimmer A."/>
            <person name="Zwirko Z."/>
            <person name="Jaffe D.B."/>
            <person name="Alvarez P."/>
            <person name="Brockman W."/>
            <person name="Butler J."/>
            <person name="Chin C."/>
            <person name="Gnerre S."/>
            <person name="MacCallum I."/>
            <person name="Graves J.A."/>
            <person name="Ponting C.P."/>
            <person name="Breen M."/>
            <person name="Samollow P.B."/>
            <person name="Lander E.S."/>
            <person name="Lindblad-Toh K."/>
        </authorList>
    </citation>
    <scope>NUCLEOTIDE SEQUENCE [LARGE SCALE GENOMIC DNA]</scope>
</reference>
<dbReference type="InterPro" id="IPR013579">
    <property type="entry name" value="FAST_2"/>
</dbReference>
<dbReference type="OMA" id="PHTRSID"/>
<dbReference type="OrthoDB" id="10064757at2759"/>
<dbReference type="Bgee" id="ENSMODG00000042277">
    <property type="expression patterns" value="Expressed in forelimb bud and 18 other cell types or tissues"/>
</dbReference>
<dbReference type="GeneID" id="100026737"/>
<dbReference type="GO" id="GO:0044528">
    <property type="term" value="P:regulation of mitochondrial mRNA stability"/>
    <property type="evidence" value="ECO:0000318"/>
    <property type="project" value="GO_Central"/>
</dbReference>
<dbReference type="GO" id="GO:0005759">
    <property type="term" value="C:mitochondrial matrix"/>
    <property type="evidence" value="ECO:0000318"/>
    <property type="project" value="GO_Central"/>
</dbReference>
<protein>
    <submittedName>
        <fullName evidence="4">FAST kinase domains 5</fullName>
    </submittedName>
</protein>
<dbReference type="Proteomes" id="UP000002280">
    <property type="component" value="Chromosome 5"/>
</dbReference>
<dbReference type="Pfam" id="PF08368">
    <property type="entry name" value="FAST_2"/>
    <property type="match status" value="1"/>
</dbReference>
<evidence type="ECO:0000313" key="5">
    <source>
        <dbReference type="Proteomes" id="UP000002280"/>
    </source>
</evidence>
<reference evidence="4" key="2">
    <citation type="submission" date="2025-08" db="UniProtKB">
        <authorList>
            <consortium name="Ensembl"/>
        </authorList>
    </citation>
    <scope>IDENTIFICATION</scope>
</reference>
<dbReference type="GO" id="GO:0042645">
    <property type="term" value="C:mitochondrial nucleoid"/>
    <property type="evidence" value="ECO:0007669"/>
    <property type="project" value="Ensembl"/>
</dbReference>
<dbReference type="InterPro" id="IPR050870">
    <property type="entry name" value="FAST_kinase"/>
</dbReference>
<dbReference type="STRING" id="13616.ENSMODP00000050657"/>
<dbReference type="GO" id="GO:0000963">
    <property type="term" value="P:mitochondrial RNA processing"/>
    <property type="evidence" value="ECO:0000318"/>
    <property type="project" value="GO_Central"/>
</dbReference>
<dbReference type="Pfam" id="PF06743">
    <property type="entry name" value="FAST_1"/>
    <property type="match status" value="1"/>
</dbReference>
<evidence type="ECO:0000313" key="4">
    <source>
        <dbReference type="Ensembl" id="ENSMODP00000050657.1"/>
    </source>
</evidence>
<dbReference type="PROSITE" id="PS51286">
    <property type="entry name" value="RAP"/>
    <property type="match status" value="1"/>
</dbReference>
<dbReference type="RefSeq" id="XP_001377253.1">
    <property type="nucleotide sequence ID" value="XM_001377216.4"/>
</dbReference>